<gene>
    <name evidence="2" type="ORF">CK203_109746</name>
</gene>
<dbReference type="InterPro" id="IPR025521">
    <property type="entry name" value="Neprosin_propep"/>
</dbReference>
<evidence type="ECO:0000259" key="1">
    <source>
        <dbReference type="PROSITE" id="PS52045"/>
    </source>
</evidence>
<dbReference type="PROSITE" id="PS52045">
    <property type="entry name" value="NEPROSIN_PEP_CD"/>
    <property type="match status" value="1"/>
</dbReference>
<dbReference type="Pfam" id="PF03080">
    <property type="entry name" value="Neprosin"/>
    <property type="match status" value="2"/>
</dbReference>
<dbReference type="InterPro" id="IPR053168">
    <property type="entry name" value="Glutamic_endopeptidase"/>
</dbReference>
<feature type="domain" description="Neprosin PEP catalytic" evidence="1">
    <location>
        <begin position="147"/>
        <end position="438"/>
    </location>
</feature>
<dbReference type="PANTHER" id="PTHR31589">
    <property type="entry name" value="PROTEIN, PUTATIVE (DUF239)-RELATED-RELATED"/>
    <property type="match status" value="1"/>
</dbReference>
<comment type="caution">
    <text evidence="2">The sequence shown here is derived from an EMBL/GenBank/DDBJ whole genome shotgun (WGS) entry which is preliminary data.</text>
</comment>
<protein>
    <recommendedName>
        <fullName evidence="1">Neprosin PEP catalytic domain-containing protein</fullName>
    </recommendedName>
</protein>
<evidence type="ECO:0000313" key="3">
    <source>
        <dbReference type="Proteomes" id="UP000288805"/>
    </source>
</evidence>
<accession>A0A438D1H1</accession>
<dbReference type="InterPro" id="IPR004314">
    <property type="entry name" value="Neprosin"/>
</dbReference>
<dbReference type="AlphaFoldDB" id="A0A438D1H1"/>
<sequence>MRVTIVVGLVTIFLVFCGYVVDGRDLWEEDLILETELKTINKPAVKTIETEYGEMYDCVDVYKQPALDHPLLKDHVVQMRPSAALQKTLKASRMSYLSSVDHNPIKIGLEDGCPLGTVPIRRTTKGDLIRAKSSFTKHHLNDLAVDAGGGSYEYAGIVTKTGLGKAYHGAGARLDIYNPSAENEQLSAAIIMVLAGPLVKGAASELDGWYVNPELYGDSRTRFFTSWTVYSIPSSFLGTSSSYLWTWKPPILIRPSFLFLYQQENNGRTSGCYDLTCPGFIQTSRFIPLGVPFSNVSQIGGVQYDASMLISKDPVSGDWWLMVLDDDKPIGYWPKTLFESLSRDADAALWAGLAYSGSSDSPPMGSGVYQGGSFDHTCYMAQVVVGKPGEATFNPPDDDEVVVQQSRCYHAGDNSYVDAYWLYRFLFGGPGGSLESCK</sequence>
<dbReference type="Pfam" id="PF14365">
    <property type="entry name" value="Neprosin_AP"/>
    <property type="match status" value="1"/>
</dbReference>
<dbReference type="PANTHER" id="PTHR31589:SF246">
    <property type="entry name" value="CARBOXYL-TERMINAL PEPTIDASE"/>
    <property type="match status" value="1"/>
</dbReference>
<evidence type="ECO:0000313" key="2">
    <source>
        <dbReference type="EMBL" id="RVW29252.1"/>
    </source>
</evidence>
<reference evidence="2 3" key="1">
    <citation type="journal article" date="2018" name="PLoS Genet.">
        <title>Population sequencing reveals clonal diversity and ancestral inbreeding in the grapevine cultivar Chardonnay.</title>
        <authorList>
            <person name="Roach M.J."/>
            <person name="Johnson D.L."/>
            <person name="Bohlmann J."/>
            <person name="van Vuuren H.J."/>
            <person name="Jones S.J."/>
            <person name="Pretorius I.S."/>
            <person name="Schmidt S.A."/>
            <person name="Borneman A.R."/>
        </authorList>
    </citation>
    <scope>NUCLEOTIDE SEQUENCE [LARGE SCALE GENOMIC DNA]</scope>
    <source>
        <strain evidence="3">cv. Chardonnay</strain>
        <tissue evidence="2">Leaf</tissue>
    </source>
</reference>
<organism evidence="2 3">
    <name type="scientific">Vitis vinifera</name>
    <name type="common">Grape</name>
    <dbReference type="NCBI Taxonomy" id="29760"/>
    <lineage>
        <taxon>Eukaryota</taxon>
        <taxon>Viridiplantae</taxon>
        <taxon>Streptophyta</taxon>
        <taxon>Embryophyta</taxon>
        <taxon>Tracheophyta</taxon>
        <taxon>Spermatophyta</taxon>
        <taxon>Magnoliopsida</taxon>
        <taxon>eudicotyledons</taxon>
        <taxon>Gunneridae</taxon>
        <taxon>Pentapetalae</taxon>
        <taxon>rosids</taxon>
        <taxon>Vitales</taxon>
        <taxon>Vitaceae</taxon>
        <taxon>Viteae</taxon>
        <taxon>Vitis</taxon>
    </lineage>
</organism>
<dbReference type="Proteomes" id="UP000288805">
    <property type="component" value="Unassembled WGS sequence"/>
</dbReference>
<dbReference type="EMBL" id="QGNW01001856">
    <property type="protein sequence ID" value="RVW29252.1"/>
    <property type="molecule type" value="Genomic_DNA"/>
</dbReference>
<proteinExistence type="predicted"/>
<name>A0A438D1H1_VITVI</name>